<dbReference type="InterPro" id="IPR002048">
    <property type="entry name" value="EF_hand_dom"/>
</dbReference>
<dbReference type="PROSITE" id="PS50222">
    <property type="entry name" value="EF_HAND_2"/>
    <property type="match status" value="2"/>
</dbReference>
<evidence type="ECO:0000313" key="5">
    <source>
        <dbReference type="Proteomes" id="UP000663879"/>
    </source>
</evidence>
<dbReference type="Proteomes" id="UP000663879">
    <property type="component" value="Unassembled WGS sequence"/>
</dbReference>
<evidence type="ECO:0000259" key="3">
    <source>
        <dbReference type="PROSITE" id="PS50222"/>
    </source>
</evidence>
<gene>
    <name evidence="4" type="ORF">OXX778_LOCUS6208</name>
</gene>
<protein>
    <recommendedName>
        <fullName evidence="3">EF-hand domain-containing protein</fullName>
    </recommendedName>
</protein>
<keyword evidence="5" id="KW-1185">Reference proteome</keyword>
<dbReference type="GO" id="GO:0005509">
    <property type="term" value="F:calcium ion binding"/>
    <property type="evidence" value="ECO:0007669"/>
    <property type="project" value="InterPro"/>
</dbReference>
<feature type="domain" description="EF-hand" evidence="3">
    <location>
        <begin position="3"/>
        <end position="38"/>
    </location>
</feature>
<dbReference type="SUPFAM" id="SSF47473">
    <property type="entry name" value="EF-hand"/>
    <property type="match status" value="1"/>
</dbReference>
<evidence type="ECO:0000256" key="2">
    <source>
        <dbReference type="ARBA" id="ARBA00022837"/>
    </source>
</evidence>
<dbReference type="InterPro" id="IPR051111">
    <property type="entry name" value="Ca-binding_regulatory"/>
</dbReference>
<reference evidence="4" key="1">
    <citation type="submission" date="2021-02" db="EMBL/GenBank/DDBJ databases">
        <authorList>
            <person name="Nowell W R."/>
        </authorList>
    </citation>
    <scope>NUCLEOTIDE SEQUENCE</scope>
    <source>
        <strain evidence="4">Ploen Becks lab</strain>
    </source>
</reference>
<dbReference type="OrthoDB" id="26525at2759"/>
<name>A0A813SF60_9BILA</name>
<evidence type="ECO:0000256" key="1">
    <source>
        <dbReference type="ARBA" id="ARBA00022737"/>
    </source>
</evidence>
<dbReference type="EMBL" id="CAJNOC010000720">
    <property type="protein sequence ID" value="CAF0795842.1"/>
    <property type="molecule type" value="Genomic_DNA"/>
</dbReference>
<accession>A0A813SF60</accession>
<dbReference type="SMART" id="SM00054">
    <property type="entry name" value="EFh"/>
    <property type="match status" value="2"/>
</dbReference>
<dbReference type="GO" id="GO:0032588">
    <property type="term" value="C:trans-Golgi network membrane"/>
    <property type="evidence" value="ECO:0007669"/>
    <property type="project" value="TreeGrafter"/>
</dbReference>
<dbReference type="PROSITE" id="PS00018">
    <property type="entry name" value="EF_HAND_1"/>
    <property type="match status" value="2"/>
</dbReference>
<dbReference type="Gene3D" id="1.10.238.10">
    <property type="entry name" value="EF-hand"/>
    <property type="match status" value="1"/>
</dbReference>
<comment type="caution">
    <text evidence="4">The sequence shown here is derived from an EMBL/GenBank/DDBJ whole genome shotgun (WGS) entry which is preliminary data.</text>
</comment>
<dbReference type="CDD" id="cd00051">
    <property type="entry name" value="EFh"/>
    <property type="match status" value="1"/>
</dbReference>
<feature type="domain" description="EF-hand" evidence="3">
    <location>
        <begin position="39"/>
        <end position="74"/>
    </location>
</feature>
<dbReference type="AlphaFoldDB" id="A0A813SF60"/>
<proteinExistence type="predicted"/>
<dbReference type="Pfam" id="PF13499">
    <property type="entry name" value="EF-hand_7"/>
    <property type="match status" value="1"/>
</dbReference>
<keyword evidence="1" id="KW-0677">Repeat</keyword>
<dbReference type="InterPro" id="IPR011992">
    <property type="entry name" value="EF-hand-dom_pair"/>
</dbReference>
<keyword evidence="2" id="KW-0106">Calcium</keyword>
<dbReference type="InterPro" id="IPR018247">
    <property type="entry name" value="EF_Hand_1_Ca_BS"/>
</dbReference>
<sequence>MNEKKDLIIEAFKLLDRDKDGFISRNELEFGFCELKLNPSSEEIDYFFKFYDLNKDGKIDFPEFYRFWISIDCG</sequence>
<dbReference type="PANTHER" id="PTHR46311">
    <property type="entry name" value="CALCIUM-BINDING PROTEIN 8-RELATED"/>
    <property type="match status" value="1"/>
</dbReference>
<evidence type="ECO:0000313" key="4">
    <source>
        <dbReference type="EMBL" id="CAF0795842.1"/>
    </source>
</evidence>
<dbReference type="PANTHER" id="PTHR46311:SF5">
    <property type="entry name" value="EF-HAND DOMAIN-CONTAINING PROTEIN"/>
    <property type="match status" value="1"/>
</dbReference>
<organism evidence="4 5">
    <name type="scientific">Brachionus calyciflorus</name>
    <dbReference type="NCBI Taxonomy" id="104777"/>
    <lineage>
        <taxon>Eukaryota</taxon>
        <taxon>Metazoa</taxon>
        <taxon>Spiralia</taxon>
        <taxon>Gnathifera</taxon>
        <taxon>Rotifera</taxon>
        <taxon>Eurotatoria</taxon>
        <taxon>Monogononta</taxon>
        <taxon>Pseudotrocha</taxon>
        <taxon>Ploima</taxon>
        <taxon>Brachionidae</taxon>
        <taxon>Brachionus</taxon>
    </lineage>
</organism>